<feature type="domain" description="MmgE/PrpD N-terminal" evidence="2">
    <location>
        <begin position="9"/>
        <end position="246"/>
    </location>
</feature>
<evidence type="ECO:0000256" key="1">
    <source>
        <dbReference type="ARBA" id="ARBA00006174"/>
    </source>
</evidence>
<dbReference type="PANTHER" id="PTHR16943">
    <property type="entry name" value="2-METHYLCITRATE DEHYDRATASE-RELATED"/>
    <property type="match status" value="1"/>
</dbReference>
<name>A0AAN1S0W5_9BORD</name>
<evidence type="ECO:0000259" key="2">
    <source>
        <dbReference type="Pfam" id="PF03972"/>
    </source>
</evidence>
<dbReference type="InterPro" id="IPR042183">
    <property type="entry name" value="MmgE/PrpD_sf_1"/>
</dbReference>
<dbReference type="SUPFAM" id="SSF103378">
    <property type="entry name" value="2-methylcitrate dehydratase PrpD"/>
    <property type="match status" value="1"/>
</dbReference>
<gene>
    <name evidence="4" type="ORF">CS347_12720</name>
</gene>
<dbReference type="EMBL" id="CP024172">
    <property type="protein sequence ID" value="AZW19564.1"/>
    <property type="molecule type" value="Genomic_DNA"/>
</dbReference>
<protein>
    <submittedName>
        <fullName evidence="4">MmgE/PrpD family protein 4</fullName>
    </submittedName>
</protein>
<organism evidence="4 5">
    <name type="scientific">Bordetella hinzii</name>
    <dbReference type="NCBI Taxonomy" id="103855"/>
    <lineage>
        <taxon>Bacteria</taxon>
        <taxon>Pseudomonadati</taxon>
        <taxon>Pseudomonadota</taxon>
        <taxon>Betaproteobacteria</taxon>
        <taxon>Burkholderiales</taxon>
        <taxon>Alcaligenaceae</taxon>
        <taxon>Bordetella</taxon>
    </lineage>
</organism>
<reference evidence="5" key="1">
    <citation type="submission" date="2017-10" db="EMBL/GenBank/DDBJ databases">
        <title>Whole genome sequencing of various Bordetella species.</title>
        <authorList>
            <person name="Weigand M.R."/>
            <person name="Loparev V."/>
            <person name="Peng Y."/>
            <person name="Bowden K.E."/>
            <person name="Tondella M.L."/>
            <person name="Williams M.M."/>
        </authorList>
    </citation>
    <scope>NUCLEOTIDE SEQUENCE [LARGE SCALE GENOMIC DNA]</scope>
    <source>
        <strain evidence="5">H720</strain>
    </source>
</reference>
<evidence type="ECO:0000313" key="5">
    <source>
        <dbReference type="Proteomes" id="UP000282741"/>
    </source>
</evidence>
<feature type="domain" description="MmgE/PrpD C-terminal" evidence="3">
    <location>
        <begin position="272"/>
        <end position="373"/>
    </location>
</feature>
<dbReference type="InterPro" id="IPR005656">
    <property type="entry name" value="MmgE_PrpD"/>
</dbReference>
<dbReference type="Pfam" id="PF03972">
    <property type="entry name" value="MmgE_PrpD_N"/>
    <property type="match status" value="1"/>
</dbReference>
<dbReference type="Gene3D" id="1.10.4100.10">
    <property type="entry name" value="2-methylcitrate dehydratase PrpD"/>
    <property type="match status" value="1"/>
</dbReference>
<accession>A0AAN1S0W5</accession>
<sequence>MTQAGATRELARFLVGLARPDALPPDVLEKARVSLLNGYGIGLACADTPYAPVAARAALAMYGEQAGGATLLNDGRRTSMAGAVLANAALFHGRAQEDASGAAHFGAILIPLLTAAAETGRMPLSRLLPALVAGYEAGGLLESGFAADTTPAGLRASPLYGTVAAAAAASVAMDLDEDRAAAALANAVSFTGGVLQSFADGTDEWRYQLGVAANNGWLAAELARAGSVSAPGALEGKAGLIRAYARREIDAAALTAPLGKTWFIHRVVFKPYPVCAFNQTPVKAALLLREILGGQSVRAIRVRMNPYETGYAGMDSRGPFHSVSGTLMSIPFCIARTLAHGEPALRDMMDYGDAATLALIGRTTLVSDASVGRLCCVIEADLEDGRTLTQALDMTAEDYNYDRAALRGLVERVCAEVGVDRAACAALERFVDDPEGVGLAAVLDTFASLRKPS</sequence>
<dbReference type="InterPro" id="IPR036148">
    <property type="entry name" value="MmgE/PrpD_sf"/>
</dbReference>
<evidence type="ECO:0000259" key="3">
    <source>
        <dbReference type="Pfam" id="PF19305"/>
    </source>
</evidence>
<dbReference type="Proteomes" id="UP000282741">
    <property type="component" value="Chromosome"/>
</dbReference>
<dbReference type="RefSeq" id="WP_032955778.1">
    <property type="nucleotide sequence ID" value="NZ_CP012076.1"/>
</dbReference>
<dbReference type="InterPro" id="IPR045337">
    <property type="entry name" value="MmgE_PrpD_C"/>
</dbReference>
<comment type="similarity">
    <text evidence="1">Belongs to the PrpD family.</text>
</comment>
<dbReference type="InterPro" id="IPR045336">
    <property type="entry name" value="MmgE_PrpD_N"/>
</dbReference>
<proteinExistence type="inferred from homology"/>
<dbReference type="GO" id="GO:0016829">
    <property type="term" value="F:lyase activity"/>
    <property type="evidence" value="ECO:0007669"/>
    <property type="project" value="InterPro"/>
</dbReference>
<dbReference type="PANTHER" id="PTHR16943:SF8">
    <property type="entry name" value="2-METHYLCITRATE DEHYDRATASE"/>
    <property type="match status" value="1"/>
</dbReference>
<dbReference type="Pfam" id="PF19305">
    <property type="entry name" value="MmgE_PrpD_C"/>
    <property type="match status" value="1"/>
</dbReference>
<dbReference type="AlphaFoldDB" id="A0AAN1S0W5"/>
<evidence type="ECO:0000313" key="4">
    <source>
        <dbReference type="EMBL" id="AZW19564.1"/>
    </source>
</evidence>
<dbReference type="KEGG" id="bhz:ACR54_03709"/>